<dbReference type="OrthoDB" id="5226911at2759"/>
<organism evidence="2 3">
    <name type="scientific">Aulographum hederae CBS 113979</name>
    <dbReference type="NCBI Taxonomy" id="1176131"/>
    <lineage>
        <taxon>Eukaryota</taxon>
        <taxon>Fungi</taxon>
        <taxon>Dikarya</taxon>
        <taxon>Ascomycota</taxon>
        <taxon>Pezizomycotina</taxon>
        <taxon>Dothideomycetes</taxon>
        <taxon>Pleosporomycetidae</taxon>
        <taxon>Aulographales</taxon>
        <taxon>Aulographaceae</taxon>
    </lineage>
</organism>
<feature type="region of interest" description="Disordered" evidence="1">
    <location>
        <begin position="33"/>
        <end position="58"/>
    </location>
</feature>
<evidence type="ECO:0000313" key="2">
    <source>
        <dbReference type="EMBL" id="KAF1988233.1"/>
    </source>
</evidence>
<dbReference type="Proteomes" id="UP000800041">
    <property type="component" value="Unassembled WGS sequence"/>
</dbReference>
<proteinExistence type="predicted"/>
<accession>A0A6G1H4T0</accession>
<sequence>MATATSSSVCSLIAAFTNGLNIFKKFQSQSQKCKKKRGSKDASQSADSASETAEQKLTKSLHRGSVDVQKVYEQNYRAGGEKYAQGDAIATLSLSHTLLTLNTALASIISSFLHPSPAAKNGKLSKLDYASLTSISETSRAEAVEALGQLYERLSSSNVTLKQPQQQPQPHPPKRREETAPLDPKKRTEPRPPTNQGGCATERRRARDPEIRKLNSGTSDSQLALVRPRNRRTGSSSTTTSSKSQSSRSTASTPQTRATPPPLYTSSAATPISLSSGSSPASSPKTADAFNARTAQHFPSVPVQPRRADKVIPSFYSAGSASTKIGEIPMRKWNEPYDYEGMERLNREMIENGWAGWGKEGEEEKEKEKKGRGRLRRLFGRGQVEV</sequence>
<dbReference type="AlphaFoldDB" id="A0A6G1H4T0"/>
<name>A0A6G1H4T0_9PEZI</name>
<dbReference type="PANTHER" id="PTHR42354">
    <property type="entry name" value="C2H2-TYPE DOMAIN-CONTAINING PROTEIN"/>
    <property type="match status" value="1"/>
</dbReference>
<reference evidence="2" key="1">
    <citation type="journal article" date="2020" name="Stud. Mycol.">
        <title>101 Dothideomycetes genomes: a test case for predicting lifestyles and emergence of pathogens.</title>
        <authorList>
            <person name="Haridas S."/>
            <person name="Albert R."/>
            <person name="Binder M."/>
            <person name="Bloem J."/>
            <person name="Labutti K."/>
            <person name="Salamov A."/>
            <person name="Andreopoulos B."/>
            <person name="Baker S."/>
            <person name="Barry K."/>
            <person name="Bills G."/>
            <person name="Bluhm B."/>
            <person name="Cannon C."/>
            <person name="Castanera R."/>
            <person name="Culley D."/>
            <person name="Daum C."/>
            <person name="Ezra D."/>
            <person name="Gonzalez J."/>
            <person name="Henrissat B."/>
            <person name="Kuo A."/>
            <person name="Liang C."/>
            <person name="Lipzen A."/>
            <person name="Lutzoni F."/>
            <person name="Magnuson J."/>
            <person name="Mondo S."/>
            <person name="Nolan M."/>
            <person name="Ohm R."/>
            <person name="Pangilinan J."/>
            <person name="Park H.-J."/>
            <person name="Ramirez L."/>
            <person name="Alfaro M."/>
            <person name="Sun H."/>
            <person name="Tritt A."/>
            <person name="Yoshinaga Y."/>
            <person name="Zwiers L.-H."/>
            <person name="Turgeon B."/>
            <person name="Goodwin S."/>
            <person name="Spatafora J."/>
            <person name="Crous P."/>
            <person name="Grigoriev I."/>
        </authorList>
    </citation>
    <scope>NUCLEOTIDE SEQUENCE</scope>
    <source>
        <strain evidence="2">CBS 113979</strain>
    </source>
</reference>
<gene>
    <name evidence="2" type="ORF">K402DRAFT_462124</name>
</gene>
<feature type="compositionally biased region" description="Low complexity" evidence="1">
    <location>
        <begin position="41"/>
        <end position="52"/>
    </location>
</feature>
<protein>
    <submittedName>
        <fullName evidence="2">Uncharacterized protein</fullName>
    </submittedName>
</protein>
<feature type="compositionally biased region" description="Low complexity" evidence="1">
    <location>
        <begin position="233"/>
        <end position="258"/>
    </location>
</feature>
<feature type="region of interest" description="Disordered" evidence="1">
    <location>
        <begin position="158"/>
        <end position="287"/>
    </location>
</feature>
<feature type="compositionally biased region" description="Basic and acidic residues" evidence="1">
    <location>
        <begin position="201"/>
        <end position="213"/>
    </location>
</feature>
<keyword evidence="3" id="KW-1185">Reference proteome</keyword>
<evidence type="ECO:0000256" key="1">
    <source>
        <dbReference type="SAM" id="MobiDB-lite"/>
    </source>
</evidence>
<feature type="compositionally biased region" description="Basic and acidic residues" evidence="1">
    <location>
        <begin position="175"/>
        <end position="190"/>
    </location>
</feature>
<feature type="compositionally biased region" description="Low complexity" evidence="1">
    <location>
        <begin position="265"/>
        <end position="287"/>
    </location>
</feature>
<evidence type="ECO:0000313" key="3">
    <source>
        <dbReference type="Proteomes" id="UP000800041"/>
    </source>
</evidence>
<dbReference type="EMBL" id="ML977149">
    <property type="protein sequence ID" value="KAF1988233.1"/>
    <property type="molecule type" value="Genomic_DNA"/>
</dbReference>
<dbReference type="PANTHER" id="PTHR42354:SF1">
    <property type="entry name" value="C2H2-TYPE DOMAIN-CONTAINING PROTEIN"/>
    <property type="match status" value="1"/>
</dbReference>